<keyword evidence="5" id="KW-0325">Glycoprotein</keyword>
<dbReference type="GO" id="GO:0006508">
    <property type="term" value="P:proteolysis"/>
    <property type="evidence" value="ECO:0007669"/>
    <property type="project" value="UniProtKB-KW"/>
</dbReference>
<evidence type="ECO:0008006" key="8">
    <source>
        <dbReference type="Google" id="ProtNLM"/>
    </source>
</evidence>
<dbReference type="SUPFAM" id="SSF53474">
    <property type="entry name" value="alpha/beta-Hydrolases"/>
    <property type="match status" value="1"/>
</dbReference>
<comment type="similarity">
    <text evidence="1">Belongs to the peptidase S28 family.</text>
</comment>
<evidence type="ECO:0000256" key="5">
    <source>
        <dbReference type="ARBA" id="ARBA00023180"/>
    </source>
</evidence>
<keyword evidence="3" id="KW-0732">Signal</keyword>
<gene>
    <name evidence="6" type="ORF">AB6A40_010407</name>
</gene>
<comment type="caution">
    <text evidence="6">The sequence shown here is derived from an EMBL/GenBank/DDBJ whole genome shotgun (WGS) entry which is preliminary data.</text>
</comment>
<protein>
    <recommendedName>
        <fullName evidence="8">Serine carboxypeptidase S28</fullName>
    </recommendedName>
</protein>
<evidence type="ECO:0000256" key="2">
    <source>
        <dbReference type="ARBA" id="ARBA00022670"/>
    </source>
</evidence>
<keyword evidence="2" id="KW-0645">Protease</keyword>
<evidence type="ECO:0000313" key="6">
    <source>
        <dbReference type="EMBL" id="MFH4983698.1"/>
    </source>
</evidence>
<reference evidence="6 7" key="1">
    <citation type="submission" date="2024-08" db="EMBL/GenBank/DDBJ databases">
        <title>Gnathostoma spinigerum genome.</title>
        <authorList>
            <person name="Gonzalez-Bertolin B."/>
            <person name="Monzon S."/>
            <person name="Zaballos A."/>
            <person name="Jimenez P."/>
            <person name="Dekumyoy P."/>
            <person name="Varona S."/>
            <person name="Cuesta I."/>
            <person name="Sumanam S."/>
            <person name="Adisakwattana P."/>
            <person name="Gasser R.B."/>
            <person name="Hernandez-Gonzalez A."/>
            <person name="Young N.D."/>
            <person name="Perteguer M.J."/>
        </authorList>
    </citation>
    <scope>NUCLEOTIDE SEQUENCE [LARGE SCALE GENOMIC DNA]</scope>
    <source>
        <strain evidence="6">AL3</strain>
        <tissue evidence="6">Liver</tissue>
    </source>
</reference>
<evidence type="ECO:0000256" key="4">
    <source>
        <dbReference type="ARBA" id="ARBA00022801"/>
    </source>
</evidence>
<evidence type="ECO:0000256" key="1">
    <source>
        <dbReference type="ARBA" id="ARBA00011079"/>
    </source>
</evidence>
<organism evidence="6 7">
    <name type="scientific">Gnathostoma spinigerum</name>
    <dbReference type="NCBI Taxonomy" id="75299"/>
    <lineage>
        <taxon>Eukaryota</taxon>
        <taxon>Metazoa</taxon>
        <taxon>Ecdysozoa</taxon>
        <taxon>Nematoda</taxon>
        <taxon>Chromadorea</taxon>
        <taxon>Rhabditida</taxon>
        <taxon>Spirurina</taxon>
        <taxon>Gnathostomatomorpha</taxon>
        <taxon>Gnathostomatoidea</taxon>
        <taxon>Gnathostomatidae</taxon>
        <taxon>Gnathostoma</taxon>
    </lineage>
</organism>
<dbReference type="PANTHER" id="PTHR11010">
    <property type="entry name" value="PROTEASE S28 PRO-X CARBOXYPEPTIDASE-RELATED"/>
    <property type="match status" value="1"/>
</dbReference>
<evidence type="ECO:0000313" key="7">
    <source>
        <dbReference type="Proteomes" id="UP001608902"/>
    </source>
</evidence>
<dbReference type="Gene3D" id="3.40.50.1820">
    <property type="entry name" value="alpha/beta hydrolase"/>
    <property type="match status" value="1"/>
</dbReference>
<dbReference type="Pfam" id="PF05577">
    <property type="entry name" value="Peptidase_S28"/>
    <property type="match status" value="1"/>
</dbReference>
<evidence type="ECO:0000256" key="3">
    <source>
        <dbReference type="ARBA" id="ARBA00022729"/>
    </source>
</evidence>
<accession>A0ABD6F1N8</accession>
<proteinExistence type="inferred from homology"/>
<dbReference type="PANTHER" id="PTHR11010:SF101">
    <property type="entry name" value="SERINE PROTEASE F56F10.1-RELATED"/>
    <property type="match status" value="1"/>
</dbReference>
<name>A0ABD6F1N8_9BILA</name>
<sequence>MENMQYYNGKEIAFLKIAGESPMSARWLNDSNAIFMKLAKKYGAAMFQLEHRYFGQSRPVTDTKTENLKYCTIAQAIEDLATFIRAKNKEKKFNKPRWVTFGGSYAGSLSAWLRSVHPELTVGAHSSSAPLELELDFYGYAMVVEKVLNDTSKECYNRVSKGFQTMQEMLLREEGRREINEKFKSILLVLLNSCRFIYFRYFRAYCSPVFSK</sequence>
<dbReference type="Proteomes" id="UP001608902">
    <property type="component" value="Unassembled WGS sequence"/>
</dbReference>
<keyword evidence="7" id="KW-1185">Reference proteome</keyword>
<dbReference type="InterPro" id="IPR008758">
    <property type="entry name" value="Peptidase_S28"/>
</dbReference>
<keyword evidence="4" id="KW-0378">Hydrolase</keyword>
<dbReference type="AlphaFoldDB" id="A0ABD6F1N8"/>
<dbReference type="GO" id="GO:0008233">
    <property type="term" value="F:peptidase activity"/>
    <property type="evidence" value="ECO:0007669"/>
    <property type="project" value="UniProtKB-KW"/>
</dbReference>
<dbReference type="EMBL" id="JBGFUD010013355">
    <property type="protein sequence ID" value="MFH4983698.1"/>
    <property type="molecule type" value="Genomic_DNA"/>
</dbReference>
<dbReference type="InterPro" id="IPR029058">
    <property type="entry name" value="AB_hydrolase_fold"/>
</dbReference>